<evidence type="ECO:0000259" key="6">
    <source>
        <dbReference type="Pfam" id="PF14759"/>
    </source>
</evidence>
<gene>
    <name evidence="7" type="ORF">NOCA2360040</name>
</gene>
<dbReference type="InterPro" id="IPR023753">
    <property type="entry name" value="FAD/NAD-binding_dom"/>
</dbReference>
<evidence type="ECO:0000313" key="7">
    <source>
        <dbReference type="EMBL" id="CUR56753.1"/>
    </source>
</evidence>
<dbReference type="EMBL" id="CZKA01000030">
    <property type="protein sequence ID" value="CUR56753.1"/>
    <property type="molecule type" value="Genomic_DNA"/>
</dbReference>
<dbReference type="InterPro" id="IPR036188">
    <property type="entry name" value="FAD/NAD-bd_sf"/>
</dbReference>
<protein>
    <submittedName>
        <fullName evidence="7">Putative Ferredoxin--NAD(P)(+) reductase fdr</fullName>
        <ecNumber evidence="7">1.18.1.2</ecNumber>
        <ecNumber evidence="7">1.18.1.3</ecNumber>
    </submittedName>
</protein>
<keyword evidence="3" id="KW-0274">FAD</keyword>
<dbReference type="Pfam" id="PF07992">
    <property type="entry name" value="Pyr_redox_2"/>
    <property type="match status" value="1"/>
</dbReference>
<dbReference type="PRINTS" id="PR00411">
    <property type="entry name" value="PNDRDTASEI"/>
</dbReference>
<dbReference type="SUPFAM" id="SSF51905">
    <property type="entry name" value="FAD/NAD(P)-binding domain"/>
    <property type="match status" value="1"/>
</dbReference>
<reference evidence="7" key="1">
    <citation type="submission" date="2015-08" db="EMBL/GenBank/DDBJ databases">
        <authorList>
            <person name="Babu N.S."/>
            <person name="Beckwith C.J."/>
            <person name="Beseler K.G."/>
            <person name="Brison A."/>
            <person name="Carone J.V."/>
            <person name="Caskin T.P."/>
            <person name="Diamond M."/>
            <person name="Durham M.E."/>
            <person name="Foxe J.M."/>
            <person name="Go M."/>
            <person name="Henderson B.A."/>
            <person name="Jones I.B."/>
            <person name="McGettigan J.A."/>
            <person name="Micheletti S.J."/>
            <person name="Nasrallah M.E."/>
            <person name="Ortiz D."/>
            <person name="Piller C.R."/>
            <person name="Privatt S.R."/>
            <person name="Schneider S.L."/>
            <person name="Sharp S."/>
            <person name="Smith T.C."/>
            <person name="Stanton J.D."/>
            <person name="Ullery H.E."/>
            <person name="Wilson R.J."/>
            <person name="Serrano M.G."/>
            <person name="Buck G."/>
            <person name="Lee V."/>
            <person name="Wang Y."/>
            <person name="Carvalho R."/>
            <person name="Voegtly L."/>
            <person name="Shi R."/>
            <person name="Duckworth R."/>
            <person name="Johnson A."/>
            <person name="Loviza R."/>
            <person name="Walstead R."/>
            <person name="Shah Z."/>
            <person name="Kiflezghi M."/>
            <person name="Wade K."/>
            <person name="Ball S.L."/>
            <person name="Bradley K.W."/>
            <person name="Asai D.J."/>
            <person name="Bowman C.A."/>
            <person name="Russell D.A."/>
            <person name="Pope W.H."/>
            <person name="Jacobs-Sera D."/>
            <person name="Hendrix R.W."/>
            <person name="Hatfull G.F."/>
        </authorList>
    </citation>
    <scope>NUCLEOTIDE SEQUENCE</scope>
</reference>
<dbReference type="Gene3D" id="3.50.50.60">
    <property type="entry name" value="FAD/NAD(P)-binding domain"/>
    <property type="match status" value="2"/>
</dbReference>
<sequence length="389" mass="41211">MPDPGLVVVGASLAGVRAAEAARRAGYAGTVTVVDADPDEPYDRPPLSKKFLLNAEMASPPAILRAEAAARSDIELRLGLRATGLDPQARLLHLDGSSVPYHRLVIATGCGARRLDVPGAELPGVHYLRDLRDAHGLRSSLADAERVVVVGGGFIGMEVASTLLELGKQVTLVEVAPALLGVLGPDLSRWVEEAFRERGGILHLHAGVAAIDGADRVQGVTLSDGRQLAADLVVVGVGAVPHVNWLAGSGIELDNGIVCTSRLETNLPHVYAAGDVARWHSQRLGRHHRVEHWSNAVMQGIAAGTNASGCAEPVDFDEIPYFWSDFLGVRVQVAGHLTLWDGHDVAIEDADGAVHRYAASGRIVAIAARDAQRNFAKQRRLVGSLVEAI</sequence>
<dbReference type="GO" id="GO:0005737">
    <property type="term" value="C:cytoplasm"/>
    <property type="evidence" value="ECO:0007669"/>
    <property type="project" value="TreeGrafter"/>
</dbReference>
<evidence type="ECO:0000256" key="1">
    <source>
        <dbReference type="ARBA" id="ARBA00001974"/>
    </source>
</evidence>
<feature type="domain" description="Reductase C-terminal" evidence="6">
    <location>
        <begin position="321"/>
        <end position="384"/>
    </location>
</feature>
<dbReference type="InterPro" id="IPR050446">
    <property type="entry name" value="FAD-oxidoreductase/Apoptosis"/>
</dbReference>
<dbReference type="InterPro" id="IPR016156">
    <property type="entry name" value="FAD/NAD-linked_Rdtase_dimer_sf"/>
</dbReference>
<dbReference type="EC" id="1.18.1.3" evidence="7"/>
<evidence type="ECO:0000256" key="4">
    <source>
        <dbReference type="ARBA" id="ARBA00023002"/>
    </source>
</evidence>
<proteinExistence type="predicted"/>
<evidence type="ECO:0000259" key="5">
    <source>
        <dbReference type="Pfam" id="PF07992"/>
    </source>
</evidence>
<keyword evidence="2" id="KW-0285">Flavoprotein</keyword>
<dbReference type="GO" id="GO:0008860">
    <property type="term" value="F:ferredoxin-NAD+ reductase activity"/>
    <property type="evidence" value="ECO:0007669"/>
    <property type="project" value="UniProtKB-EC"/>
</dbReference>
<dbReference type="PANTHER" id="PTHR43557:SF2">
    <property type="entry name" value="RIESKE DOMAIN-CONTAINING PROTEIN-RELATED"/>
    <property type="match status" value="1"/>
</dbReference>
<dbReference type="GO" id="GO:0016651">
    <property type="term" value="F:oxidoreductase activity, acting on NAD(P)H"/>
    <property type="evidence" value="ECO:0007669"/>
    <property type="project" value="TreeGrafter"/>
</dbReference>
<dbReference type="Pfam" id="PF14759">
    <property type="entry name" value="Reductase_C"/>
    <property type="match status" value="1"/>
</dbReference>
<dbReference type="SUPFAM" id="SSF55424">
    <property type="entry name" value="FAD/NAD-linked reductases, dimerisation (C-terminal) domain"/>
    <property type="match status" value="1"/>
</dbReference>
<name>A0A2P2C429_9ZZZZ</name>
<evidence type="ECO:0000256" key="2">
    <source>
        <dbReference type="ARBA" id="ARBA00022630"/>
    </source>
</evidence>
<accession>A0A2P2C429</accession>
<organism evidence="7">
    <name type="scientific">metagenome</name>
    <dbReference type="NCBI Taxonomy" id="256318"/>
    <lineage>
        <taxon>unclassified sequences</taxon>
        <taxon>metagenomes</taxon>
    </lineage>
</organism>
<dbReference type="PRINTS" id="PR00368">
    <property type="entry name" value="FADPNR"/>
</dbReference>
<dbReference type="GO" id="GO:0004324">
    <property type="term" value="F:ferredoxin-NADP+ reductase activity"/>
    <property type="evidence" value="ECO:0007669"/>
    <property type="project" value="UniProtKB-EC"/>
</dbReference>
<dbReference type="PANTHER" id="PTHR43557">
    <property type="entry name" value="APOPTOSIS-INDUCING FACTOR 1"/>
    <property type="match status" value="1"/>
</dbReference>
<comment type="cofactor">
    <cofactor evidence="1">
        <name>FAD</name>
        <dbReference type="ChEBI" id="CHEBI:57692"/>
    </cofactor>
</comment>
<evidence type="ECO:0000256" key="3">
    <source>
        <dbReference type="ARBA" id="ARBA00022827"/>
    </source>
</evidence>
<dbReference type="EC" id="1.18.1.2" evidence="7"/>
<keyword evidence="4 7" id="KW-0560">Oxidoreductase</keyword>
<feature type="domain" description="FAD/NAD(P)-binding" evidence="5">
    <location>
        <begin position="6"/>
        <end position="300"/>
    </location>
</feature>
<dbReference type="AlphaFoldDB" id="A0A2P2C429"/>
<dbReference type="InterPro" id="IPR028202">
    <property type="entry name" value="Reductase_C"/>
</dbReference>
<dbReference type="Gene3D" id="3.30.390.30">
    <property type="match status" value="1"/>
</dbReference>